<evidence type="ECO:0000313" key="2">
    <source>
        <dbReference type="Proteomes" id="UP001569428"/>
    </source>
</evidence>
<reference evidence="1 2" key="1">
    <citation type="submission" date="2024-08" db="EMBL/GenBank/DDBJ databases">
        <authorList>
            <person name="Ishaq N."/>
        </authorList>
    </citation>
    <scope>NUCLEOTIDE SEQUENCE [LARGE SCALE GENOMIC DNA]</scope>
    <source>
        <strain evidence="1 2">DSM 18651</strain>
    </source>
</reference>
<accession>A0ABV4P4I3</accession>
<keyword evidence="2" id="KW-1185">Reference proteome</keyword>
<organism evidence="1 2">
    <name type="scientific">Microbulbifer epialgicus</name>
    <dbReference type="NCBI Taxonomy" id="393907"/>
    <lineage>
        <taxon>Bacteria</taxon>
        <taxon>Pseudomonadati</taxon>
        <taxon>Pseudomonadota</taxon>
        <taxon>Gammaproteobacteria</taxon>
        <taxon>Cellvibrionales</taxon>
        <taxon>Microbulbiferaceae</taxon>
        <taxon>Microbulbifer</taxon>
    </lineage>
</organism>
<sequence>MNIYRITSSAEEYGTFEVNTTAMLEKLGSELLTDLGDSTTSIADKWGNFTAWFEDMDDESDIDPYPDVFVWTDCVLVMNEKSREVLNNLLDKVGEFLPFATPKGRYFAYIPHLVVHANEEESKREVRNGIEMESKSIVFSSAEVGTKAIFKTDFNNFTCAFCTDILKKSIQENHLIGVRFENHLV</sequence>
<name>A0ABV4P4I3_9GAMM</name>
<proteinExistence type="predicted"/>
<protein>
    <submittedName>
        <fullName evidence="1">Uncharacterized protein</fullName>
    </submittedName>
</protein>
<gene>
    <name evidence="1" type="ORF">ACCI49_20505</name>
</gene>
<comment type="caution">
    <text evidence="1">The sequence shown here is derived from an EMBL/GenBank/DDBJ whole genome shotgun (WGS) entry which is preliminary data.</text>
</comment>
<dbReference type="Proteomes" id="UP001569428">
    <property type="component" value="Unassembled WGS sequence"/>
</dbReference>
<dbReference type="RefSeq" id="WP_371841087.1">
    <property type="nucleotide sequence ID" value="NZ_JBGMEK010000082.1"/>
</dbReference>
<dbReference type="EMBL" id="JBGMEK010000082">
    <property type="protein sequence ID" value="MFA0813286.1"/>
    <property type="molecule type" value="Genomic_DNA"/>
</dbReference>
<evidence type="ECO:0000313" key="1">
    <source>
        <dbReference type="EMBL" id="MFA0813286.1"/>
    </source>
</evidence>